<name>A0A392W5A0_9FABA</name>
<protein>
    <submittedName>
        <fullName evidence="1">Uncharacterized protein</fullName>
    </submittedName>
</protein>
<comment type="caution">
    <text evidence="1">The sequence shown here is derived from an EMBL/GenBank/DDBJ whole genome shotgun (WGS) entry which is preliminary data.</text>
</comment>
<organism evidence="1 2">
    <name type="scientific">Trifolium medium</name>
    <dbReference type="NCBI Taxonomy" id="97028"/>
    <lineage>
        <taxon>Eukaryota</taxon>
        <taxon>Viridiplantae</taxon>
        <taxon>Streptophyta</taxon>
        <taxon>Embryophyta</taxon>
        <taxon>Tracheophyta</taxon>
        <taxon>Spermatophyta</taxon>
        <taxon>Magnoliopsida</taxon>
        <taxon>eudicotyledons</taxon>
        <taxon>Gunneridae</taxon>
        <taxon>Pentapetalae</taxon>
        <taxon>rosids</taxon>
        <taxon>fabids</taxon>
        <taxon>Fabales</taxon>
        <taxon>Fabaceae</taxon>
        <taxon>Papilionoideae</taxon>
        <taxon>50 kb inversion clade</taxon>
        <taxon>NPAAA clade</taxon>
        <taxon>Hologalegina</taxon>
        <taxon>IRL clade</taxon>
        <taxon>Trifolieae</taxon>
        <taxon>Trifolium</taxon>
    </lineage>
</organism>
<feature type="non-terminal residue" evidence="1">
    <location>
        <position position="1"/>
    </location>
</feature>
<proteinExistence type="predicted"/>
<evidence type="ECO:0000313" key="1">
    <source>
        <dbReference type="EMBL" id="MCI95824.1"/>
    </source>
</evidence>
<reference evidence="1 2" key="1">
    <citation type="journal article" date="2018" name="Front. Plant Sci.">
        <title>Red Clover (Trifolium pratense) and Zigzag Clover (T. medium) - A Picture of Genomic Similarities and Differences.</title>
        <authorList>
            <person name="Dluhosova J."/>
            <person name="Istvanek J."/>
            <person name="Nedelnik J."/>
            <person name="Repkova J."/>
        </authorList>
    </citation>
    <scope>NUCLEOTIDE SEQUENCE [LARGE SCALE GENOMIC DNA]</scope>
    <source>
        <strain evidence="2">cv. 10/8</strain>
        <tissue evidence="1">Leaf</tissue>
    </source>
</reference>
<keyword evidence="2" id="KW-1185">Reference proteome</keyword>
<dbReference type="EMBL" id="LXQA011397563">
    <property type="protein sequence ID" value="MCI95824.1"/>
    <property type="molecule type" value="Genomic_DNA"/>
</dbReference>
<evidence type="ECO:0000313" key="2">
    <source>
        <dbReference type="Proteomes" id="UP000265520"/>
    </source>
</evidence>
<dbReference type="AlphaFoldDB" id="A0A392W5A0"/>
<dbReference type="Proteomes" id="UP000265520">
    <property type="component" value="Unassembled WGS sequence"/>
</dbReference>
<sequence length="46" mass="5161">EPQIWACVAERGFSSLSESVAIARQKYENLLFCLASARRLSLSEET</sequence>
<accession>A0A392W5A0</accession>